<dbReference type="PROSITE" id="PS50216">
    <property type="entry name" value="DHHC"/>
    <property type="match status" value="1"/>
</dbReference>
<evidence type="ECO:0000259" key="8">
    <source>
        <dbReference type="Pfam" id="PF01529"/>
    </source>
</evidence>
<keyword evidence="4 7" id="KW-1133">Transmembrane helix</keyword>
<dbReference type="EC" id="2.3.1.225" evidence="7"/>
<comment type="similarity">
    <text evidence="7">Belongs to the DHHC palmitoyltransferase family.</text>
</comment>
<dbReference type="GO" id="GO:0019706">
    <property type="term" value="F:protein-cysteine S-palmitoyltransferase activity"/>
    <property type="evidence" value="ECO:0007669"/>
    <property type="project" value="UniProtKB-EC"/>
</dbReference>
<name>A0A182P0J8_9DIPT</name>
<reference evidence="9" key="2">
    <citation type="submission" date="2020-05" db="UniProtKB">
        <authorList>
            <consortium name="EnsemblMetazoa"/>
        </authorList>
    </citation>
    <scope>IDENTIFICATION</scope>
    <source>
        <strain evidence="9">Epiroticus2</strain>
    </source>
</reference>
<dbReference type="AlphaFoldDB" id="A0A182P0J8"/>
<keyword evidence="3 7" id="KW-0812">Transmembrane</keyword>
<keyword evidence="10" id="KW-1185">Reference proteome</keyword>
<feature type="transmembrane region" description="Helical" evidence="7">
    <location>
        <begin position="193"/>
        <end position="218"/>
    </location>
</feature>
<dbReference type="InterPro" id="IPR001594">
    <property type="entry name" value="Palmitoyltrfase_DHHC"/>
</dbReference>
<protein>
    <recommendedName>
        <fullName evidence="7">Palmitoyltransferase</fullName>
        <ecNumber evidence="7">2.3.1.225</ecNumber>
    </recommendedName>
</protein>
<comment type="subcellular location">
    <subcellularLocation>
        <location evidence="1">Membrane</location>
        <topology evidence="1">Multi-pass membrane protein</topology>
    </subcellularLocation>
</comment>
<sequence>MAPSRASKNYQVGGVNVANPYNINTLSKPENYGKQCVRSLTYNHHMNQSYASDVCMEPIFWFVDNFTHLLGPFFVFAVICLTTAVVTICYWIGLPYWWSRNRYMTVFLMIVGHWLLLNVVYNFYKAASVSPGYPPEKELIVEAVSICKKCIAPKPPRTHHCSVCNRCVLKMDHHCPWLNNCVGYHNHRYFFLYMLYTTIGTLFIISFGFELGYGVLFLDETGWKEMEPLQGHPVRFNLSGHIIPVTEMNDYEHDGMAPAQHDLPLPHPSDRSETIHGAILFMALINVATLFALGSLTAWHSTLITRGETSIEAHINKSETKRLAAMNKLYRNPYDYGSRQNWRLFLGVTRKRTWWRHVLLPSSHKPEGNGLTWLAYDSASDNADEWP</sequence>
<evidence type="ECO:0000256" key="7">
    <source>
        <dbReference type="RuleBase" id="RU079119"/>
    </source>
</evidence>
<dbReference type="Proteomes" id="UP000075885">
    <property type="component" value="Unassembled WGS sequence"/>
</dbReference>
<evidence type="ECO:0000256" key="4">
    <source>
        <dbReference type="ARBA" id="ARBA00022989"/>
    </source>
</evidence>
<organism evidence="9 10">
    <name type="scientific">Anopheles epiroticus</name>
    <dbReference type="NCBI Taxonomy" id="199890"/>
    <lineage>
        <taxon>Eukaryota</taxon>
        <taxon>Metazoa</taxon>
        <taxon>Ecdysozoa</taxon>
        <taxon>Arthropoda</taxon>
        <taxon>Hexapoda</taxon>
        <taxon>Insecta</taxon>
        <taxon>Pterygota</taxon>
        <taxon>Neoptera</taxon>
        <taxon>Endopterygota</taxon>
        <taxon>Diptera</taxon>
        <taxon>Nematocera</taxon>
        <taxon>Culicoidea</taxon>
        <taxon>Culicidae</taxon>
        <taxon>Anophelinae</taxon>
        <taxon>Anopheles</taxon>
    </lineage>
</organism>
<proteinExistence type="inferred from homology"/>
<feature type="domain" description="Palmitoyltransferase DHHC" evidence="8">
    <location>
        <begin position="145"/>
        <end position="314"/>
    </location>
</feature>
<evidence type="ECO:0000256" key="3">
    <source>
        <dbReference type="ARBA" id="ARBA00022692"/>
    </source>
</evidence>
<keyword evidence="5 7" id="KW-0472">Membrane</keyword>
<reference evidence="10" key="1">
    <citation type="submission" date="2013-03" db="EMBL/GenBank/DDBJ databases">
        <title>The Genome Sequence of Anopheles epiroticus epiroticus2.</title>
        <authorList>
            <consortium name="The Broad Institute Genomics Platform"/>
            <person name="Neafsey D.E."/>
            <person name="Howell P."/>
            <person name="Walker B."/>
            <person name="Young S.K."/>
            <person name="Zeng Q."/>
            <person name="Gargeya S."/>
            <person name="Fitzgerald M."/>
            <person name="Haas B."/>
            <person name="Abouelleil A."/>
            <person name="Allen A.W."/>
            <person name="Alvarado L."/>
            <person name="Arachchi H.M."/>
            <person name="Berlin A.M."/>
            <person name="Chapman S.B."/>
            <person name="Gainer-Dewar J."/>
            <person name="Goldberg J."/>
            <person name="Griggs A."/>
            <person name="Gujja S."/>
            <person name="Hansen M."/>
            <person name="Howarth C."/>
            <person name="Imamovic A."/>
            <person name="Ireland A."/>
            <person name="Larimer J."/>
            <person name="McCowan C."/>
            <person name="Murphy C."/>
            <person name="Pearson M."/>
            <person name="Poon T.W."/>
            <person name="Priest M."/>
            <person name="Roberts A."/>
            <person name="Saif S."/>
            <person name="Shea T."/>
            <person name="Sisk P."/>
            <person name="Sykes S."/>
            <person name="Wortman J."/>
            <person name="Nusbaum C."/>
            <person name="Birren B."/>
        </authorList>
    </citation>
    <scope>NUCLEOTIDE SEQUENCE [LARGE SCALE GENOMIC DNA]</scope>
    <source>
        <strain evidence="10">Epiroticus2</strain>
    </source>
</reference>
<dbReference type="PANTHER" id="PTHR12246">
    <property type="entry name" value="PALMITOYLTRANSFERASE ZDHHC16"/>
    <property type="match status" value="1"/>
</dbReference>
<dbReference type="Pfam" id="PF01529">
    <property type="entry name" value="DHHC"/>
    <property type="match status" value="1"/>
</dbReference>
<dbReference type="InterPro" id="IPR039859">
    <property type="entry name" value="PFA4/ZDH16/20/ERF2-like"/>
</dbReference>
<dbReference type="VEuPathDB" id="VectorBase:AEPI000430"/>
<evidence type="ECO:0000256" key="2">
    <source>
        <dbReference type="ARBA" id="ARBA00022679"/>
    </source>
</evidence>
<evidence type="ECO:0000256" key="5">
    <source>
        <dbReference type="ARBA" id="ARBA00023136"/>
    </source>
</evidence>
<keyword evidence="2 7" id="KW-0808">Transferase</keyword>
<dbReference type="GO" id="GO:0016020">
    <property type="term" value="C:membrane"/>
    <property type="evidence" value="ECO:0007669"/>
    <property type="project" value="UniProtKB-SubCell"/>
</dbReference>
<evidence type="ECO:0000256" key="6">
    <source>
        <dbReference type="ARBA" id="ARBA00023315"/>
    </source>
</evidence>
<comment type="catalytic activity">
    <reaction evidence="7">
        <text>L-cysteinyl-[protein] + hexadecanoyl-CoA = S-hexadecanoyl-L-cysteinyl-[protein] + CoA</text>
        <dbReference type="Rhea" id="RHEA:36683"/>
        <dbReference type="Rhea" id="RHEA-COMP:10131"/>
        <dbReference type="Rhea" id="RHEA-COMP:11032"/>
        <dbReference type="ChEBI" id="CHEBI:29950"/>
        <dbReference type="ChEBI" id="CHEBI:57287"/>
        <dbReference type="ChEBI" id="CHEBI:57379"/>
        <dbReference type="ChEBI" id="CHEBI:74151"/>
        <dbReference type="EC" id="2.3.1.225"/>
    </reaction>
</comment>
<feature type="transmembrane region" description="Helical" evidence="7">
    <location>
        <begin position="69"/>
        <end position="92"/>
    </location>
</feature>
<dbReference type="EnsemblMetazoa" id="AEPI000430-RA">
    <property type="protein sequence ID" value="AEPI000430-PA"/>
    <property type="gene ID" value="AEPI000430"/>
</dbReference>
<feature type="transmembrane region" description="Helical" evidence="7">
    <location>
        <begin position="104"/>
        <end position="124"/>
    </location>
</feature>
<accession>A0A182P0J8</accession>
<keyword evidence="6 7" id="KW-0012">Acyltransferase</keyword>
<evidence type="ECO:0000313" key="10">
    <source>
        <dbReference type="Proteomes" id="UP000075885"/>
    </source>
</evidence>
<evidence type="ECO:0000256" key="1">
    <source>
        <dbReference type="ARBA" id="ARBA00004141"/>
    </source>
</evidence>
<comment type="domain">
    <text evidence="7">The DHHC domain is required for palmitoyltransferase activity.</text>
</comment>
<feature type="transmembrane region" description="Helical" evidence="7">
    <location>
        <begin position="278"/>
        <end position="299"/>
    </location>
</feature>
<evidence type="ECO:0000313" key="9">
    <source>
        <dbReference type="EnsemblMetazoa" id="AEPI000430-PA"/>
    </source>
</evidence>